<protein>
    <submittedName>
        <fullName evidence="1">Uncharacterized protein</fullName>
    </submittedName>
</protein>
<accession>A0A8J3TCM7</accession>
<dbReference type="Pfam" id="PF19692">
    <property type="entry name" value="DUF6193"/>
    <property type="match status" value="1"/>
</dbReference>
<dbReference type="RefSeq" id="WP_168116598.1">
    <property type="nucleotide sequence ID" value="NZ_BOON01000035.1"/>
</dbReference>
<reference evidence="1" key="1">
    <citation type="submission" date="2021-01" db="EMBL/GenBank/DDBJ databases">
        <title>Whole genome shotgun sequence of Planosporangium mesophilum NBRC 109066.</title>
        <authorList>
            <person name="Komaki H."/>
            <person name="Tamura T."/>
        </authorList>
    </citation>
    <scope>NUCLEOTIDE SEQUENCE</scope>
    <source>
        <strain evidence="1">NBRC 109066</strain>
    </source>
</reference>
<keyword evidence="2" id="KW-1185">Reference proteome</keyword>
<gene>
    <name evidence="1" type="ORF">Pme01_38750</name>
</gene>
<dbReference type="InterPro" id="IPR045682">
    <property type="entry name" value="DUF6193"/>
</dbReference>
<dbReference type="EMBL" id="BOON01000035">
    <property type="protein sequence ID" value="GII24278.1"/>
    <property type="molecule type" value="Genomic_DNA"/>
</dbReference>
<comment type="caution">
    <text evidence="1">The sequence shown here is derived from an EMBL/GenBank/DDBJ whole genome shotgun (WGS) entry which is preliminary data.</text>
</comment>
<dbReference type="AlphaFoldDB" id="A0A8J3TCM7"/>
<sequence>MAESDAQPEPALTEVLDPDLYPDLIRQGGLAAAMSDVARRNNIDLGTVGVHSRSGRFNSAMIDSGRGTISVLLGAERRFFDVNIYGKTHPWARGATDDLTATVMVADAWRRGATLTELTGEFPFMSCTELAQAYESGDPVTTQWQRLLEDGDLESIRPLLRAAYANSRIRSLFPVVSHTTLLRLARNPVDRSGDETWITQTSDDAYRVELTRRDRPQRVAGSPGEAIEVALSYLD</sequence>
<name>A0A8J3TCM7_9ACTN</name>
<evidence type="ECO:0000313" key="2">
    <source>
        <dbReference type="Proteomes" id="UP000599074"/>
    </source>
</evidence>
<dbReference type="Proteomes" id="UP000599074">
    <property type="component" value="Unassembled WGS sequence"/>
</dbReference>
<evidence type="ECO:0000313" key="1">
    <source>
        <dbReference type="EMBL" id="GII24278.1"/>
    </source>
</evidence>
<organism evidence="1 2">
    <name type="scientific">Planosporangium mesophilum</name>
    <dbReference type="NCBI Taxonomy" id="689768"/>
    <lineage>
        <taxon>Bacteria</taxon>
        <taxon>Bacillati</taxon>
        <taxon>Actinomycetota</taxon>
        <taxon>Actinomycetes</taxon>
        <taxon>Micromonosporales</taxon>
        <taxon>Micromonosporaceae</taxon>
        <taxon>Planosporangium</taxon>
    </lineage>
</organism>
<proteinExistence type="predicted"/>